<dbReference type="AlphaFoldDB" id="A0A0D0C8U6"/>
<evidence type="ECO:0000313" key="2">
    <source>
        <dbReference type="EMBL" id="KIK51208.1"/>
    </source>
</evidence>
<keyword evidence="1" id="KW-0732">Signal</keyword>
<gene>
    <name evidence="2" type="ORF">GYMLUDRAFT_50706</name>
</gene>
<accession>A0A0D0C8U6</accession>
<name>A0A0D0C8U6_9AGAR</name>
<dbReference type="EMBL" id="KN834870">
    <property type="protein sequence ID" value="KIK51208.1"/>
    <property type="molecule type" value="Genomic_DNA"/>
</dbReference>
<feature type="chain" id="PRO_5002208218" evidence="1">
    <location>
        <begin position="23"/>
        <end position="150"/>
    </location>
</feature>
<keyword evidence="3" id="KW-1185">Reference proteome</keyword>
<dbReference type="OrthoDB" id="2841294at2759"/>
<protein>
    <submittedName>
        <fullName evidence="2">Uncharacterized protein</fullName>
    </submittedName>
</protein>
<dbReference type="Pfam" id="PF19271">
    <property type="entry name" value="Nis1"/>
    <property type="match status" value="1"/>
</dbReference>
<feature type="signal peptide" evidence="1">
    <location>
        <begin position="1"/>
        <end position="22"/>
    </location>
</feature>
<dbReference type="Proteomes" id="UP000053593">
    <property type="component" value="Unassembled WGS sequence"/>
</dbReference>
<organism evidence="2 3">
    <name type="scientific">Collybiopsis luxurians FD-317 M1</name>
    <dbReference type="NCBI Taxonomy" id="944289"/>
    <lineage>
        <taxon>Eukaryota</taxon>
        <taxon>Fungi</taxon>
        <taxon>Dikarya</taxon>
        <taxon>Basidiomycota</taxon>
        <taxon>Agaricomycotina</taxon>
        <taxon>Agaricomycetes</taxon>
        <taxon>Agaricomycetidae</taxon>
        <taxon>Agaricales</taxon>
        <taxon>Marasmiineae</taxon>
        <taxon>Omphalotaceae</taxon>
        <taxon>Collybiopsis</taxon>
        <taxon>Collybiopsis luxurians</taxon>
    </lineage>
</organism>
<sequence>MRFFSTLLSLFALATSTVMAQGAGILSPPDMTQVPAGSTFDVSIGQPDSISSWENIALVIGLANCAQFISPSTCLGPDQELGTIIYNGPFNPKFTTDPGTGGLPPHQNFTLTVPADFKKGQTQLGAALFVLVGALLFPTVETFNTTIVVT</sequence>
<evidence type="ECO:0000256" key="1">
    <source>
        <dbReference type="SAM" id="SignalP"/>
    </source>
</evidence>
<dbReference type="InterPro" id="IPR045469">
    <property type="entry name" value="Nis1"/>
</dbReference>
<reference evidence="2 3" key="1">
    <citation type="submission" date="2014-04" db="EMBL/GenBank/DDBJ databases">
        <title>Evolutionary Origins and Diversification of the Mycorrhizal Mutualists.</title>
        <authorList>
            <consortium name="DOE Joint Genome Institute"/>
            <consortium name="Mycorrhizal Genomics Consortium"/>
            <person name="Kohler A."/>
            <person name="Kuo A."/>
            <person name="Nagy L.G."/>
            <person name="Floudas D."/>
            <person name="Copeland A."/>
            <person name="Barry K.W."/>
            <person name="Cichocki N."/>
            <person name="Veneault-Fourrey C."/>
            <person name="LaButti K."/>
            <person name="Lindquist E.A."/>
            <person name="Lipzen A."/>
            <person name="Lundell T."/>
            <person name="Morin E."/>
            <person name="Murat C."/>
            <person name="Riley R."/>
            <person name="Ohm R."/>
            <person name="Sun H."/>
            <person name="Tunlid A."/>
            <person name="Henrissat B."/>
            <person name="Grigoriev I.V."/>
            <person name="Hibbett D.S."/>
            <person name="Martin F."/>
        </authorList>
    </citation>
    <scope>NUCLEOTIDE SEQUENCE [LARGE SCALE GENOMIC DNA]</scope>
    <source>
        <strain evidence="2 3">FD-317 M1</strain>
    </source>
</reference>
<proteinExistence type="predicted"/>
<evidence type="ECO:0000313" key="3">
    <source>
        <dbReference type="Proteomes" id="UP000053593"/>
    </source>
</evidence>
<dbReference type="HOGENOM" id="CLU_137500_1_2_1"/>